<dbReference type="AlphaFoldDB" id="A0AAV6XRU2"/>
<evidence type="ECO:0000256" key="1">
    <source>
        <dbReference type="ARBA" id="ARBA00009737"/>
    </source>
</evidence>
<name>A0AAV6XRU2_9LAMI</name>
<dbReference type="EMBL" id="WHWC01000005">
    <property type="protein sequence ID" value="KAG8383296.1"/>
    <property type="molecule type" value="Genomic_DNA"/>
</dbReference>
<protein>
    <recommendedName>
        <fullName evidence="5">REF/SRPP-like protein</fullName>
    </recommendedName>
</protein>
<feature type="region of interest" description="Disordered" evidence="2">
    <location>
        <begin position="218"/>
        <end position="240"/>
    </location>
</feature>
<dbReference type="Pfam" id="PF05755">
    <property type="entry name" value="REF"/>
    <property type="match status" value="1"/>
</dbReference>
<reference evidence="3" key="1">
    <citation type="submission" date="2019-10" db="EMBL/GenBank/DDBJ databases">
        <authorList>
            <person name="Zhang R."/>
            <person name="Pan Y."/>
            <person name="Wang J."/>
            <person name="Ma R."/>
            <person name="Yu S."/>
        </authorList>
    </citation>
    <scope>NUCLEOTIDE SEQUENCE</scope>
    <source>
        <strain evidence="3">LA-IB0</strain>
        <tissue evidence="3">Leaf</tissue>
    </source>
</reference>
<evidence type="ECO:0000313" key="4">
    <source>
        <dbReference type="Proteomes" id="UP000826271"/>
    </source>
</evidence>
<gene>
    <name evidence="3" type="ORF">BUALT_Bualt05G0169900</name>
</gene>
<comment type="caution">
    <text evidence="3">The sequence shown here is derived from an EMBL/GenBank/DDBJ whole genome shotgun (WGS) entry which is preliminary data.</text>
</comment>
<dbReference type="PANTHER" id="PTHR33732">
    <property type="entry name" value="REF/SRPP-LIKE PROTEIN OS05G0151300/LOC_OS05G05940"/>
    <property type="match status" value="1"/>
</dbReference>
<feature type="compositionally biased region" description="Low complexity" evidence="2">
    <location>
        <begin position="218"/>
        <end position="234"/>
    </location>
</feature>
<dbReference type="InterPro" id="IPR008802">
    <property type="entry name" value="REF"/>
</dbReference>
<keyword evidence="4" id="KW-1185">Reference proteome</keyword>
<evidence type="ECO:0000256" key="2">
    <source>
        <dbReference type="SAM" id="MobiDB-lite"/>
    </source>
</evidence>
<organism evidence="3 4">
    <name type="scientific">Buddleja alternifolia</name>
    <dbReference type="NCBI Taxonomy" id="168488"/>
    <lineage>
        <taxon>Eukaryota</taxon>
        <taxon>Viridiplantae</taxon>
        <taxon>Streptophyta</taxon>
        <taxon>Embryophyta</taxon>
        <taxon>Tracheophyta</taxon>
        <taxon>Spermatophyta</taxon>
        <taxon>Magnoliopsida</taxon>
        <taxon>eudicotyledons</taxon>
        <taxon>Gunneridae</taxon>
        <taxon>Pentapetalae</taxon>
        <taxon>asterids</taxon>
        <taxon>lamiids</taxon>
        <taxon>Lamiales</taxon>
        <taxon>Scrophulariaceae</taxon>
        <taxon>Buddlejeae</taxon>
        <taxon>Buddleja</taxon>
    </lineage>
</organism>
<evidence type="ECO:0000313" key="3">
    <source>
        <dbReference type="EMBL" id="KAG8383296.1"/>
    </source>
</evidence>
<comment type="similarity">
    <text evidence="1">Belongs to the REF/SRPP family.</text>
</comment>
<evidence type="ECO:0008006" key="5">
    <source>
        <dbReference type="Google" id="ProtNLM"/>
    </source>
</evidence>
<sequence length="240" mass="25926">MASSQVEVKRSDAQLKHLSFVKILAINAVAVVANLYDSVKRSSGALKSTVGKVENAVAVVVSPFYERFKGVPSDVLVLLDKKVDEVTYKIGDLTPPAAKKAVFNAQSIFKTLSHIAESLIKEAKAAGPFAAISHAGTISKDFAITHLVMAWHKANQYPALQRVSEMTVTTVLHWSEKYDHLVKEMSAKGYSLFSYFPLVPFEEMAKAYKQAEAAAGKNAEVAAGKKAAMGSSSDSESDKE</sequence>
<dbReference type="PANTHER" id="PTHR33732:SF2">
    <property type="entry name" value="REF_SRPP-LIKE PROTEIN"/>
    <property type="match status" value="1"/>
</dbReference>
<dbReference type="Proteomes" id="UP000826271">
    <property type="component" value="Unassembled WGS sequence"/>
</dbReference>
<proteinExistence type="inferred from homology"/>
<accession>A0AAV6XRU2</accession>